<dbReference type="HOGENOM" id="CLU_000604_1_11_0"/>
<dbReference type="Pfam" id="PF00005">
    <property type="entry name" value="ABC_tran"/>
    <property type="match status" value="1"/>
</dbReference>
<dbReference type="InterPro" id="IPR003593">
    <property type="entry name" value="AAA+_ATPase"/>
</dbReference>
<dbReference type="Proteomes" id="UP000001921">
    <property type="component" value="Chromosome"/>
</dbReference>
<keyword evidence="2" id="KW-0547">Nucleotide-binding</keyword>
<evidence type="ECO:0000313" key="5">
    <source>
        <dbReference type="EMBL" id="EDK89020.1"/>
    </source>
</evidence>
<keyword evidence="1" id="KW-0813">Transport</keyword>
<dbReference type="Gene3D" id="3.40.50.300">
    <property type="entry name" value="P-loop containing nucleotide triphosphate hydrolases"/>
    <property type="match status" value="1"/>
</dbReference>
<dbReference type="PANTHER" id="PTHR42734:SF7">
    <property type="entry name" value="ATP-BINDING COMPONENT OF ABC TRANSPORTER-RELATED"/>
    <property type="match status" value="1"/>
</dbReference>
<feature type="domain" description="ABC transporter" evidence="4">
    <location>
        <begin position="16"/>
        <end position="237"/>
    </location>
</feature>
<sequence length="239" mass="27104">MQQLKKEKNNMNGLEIQIKDLNLVLSGNEILEDINLTVKAGEIHCLVGPNGGGKTSLLRCILGQMPFTGSIEMKYEKDKIIGYVPQVLDFERTLPITVEDFMAMTNQMKPCFFGLSKKCKPEVDSLLKKLGVFEKKKRLLGNLSGGERQRVLLAQALFPKPNLLILDEPLTGIDKAGEDYFKEIVKELKEEGITILWIHHNLAQVKELADTVTCIKKRMVFSGDPKEELREDKIMRIFE</sequence>
<evidence type="ECO:0000259" key="4">
    <source>
        <dbReference type="PROSITE" id="PS50893"/>
    </source>
</evidence>
<dbReference type="GO" id="GO:0016887">
    <property type="term" value="F:ATP hydrolysis activity"/>
    <property type="evidence" value="ECO:0007669"/>
    <property type="project" value="InterPro"/>
</dbReference>
<dbReference type="SMART" id="SM00382">
    <property type="entry name" value="AAA"/>
    <property type="match status" value="1"/>
</dbReference>
<accession>A5TVU5</accession>
<dbReference type="InterPro" id="IPR003439">
    <property type="entry name" value="ABC_transporter-like_ATP-bd"/>
</dbReference>
<dbReference type="AlphaFoldDB" id="A5TVU5"/>
<evidence type="ECO:0000256" key="3">
    <source>
        <dbReference type="ARBA" id="ARBA00022840"/>
    </source>
</evidence>
<dbReference type="InterPro" id="IPR027417">
    <property type="entry name" value="P-loop_NTPase"/>
</dbReference>
<evidence type="ECO:0000256" key="2">
    <source>
        <dbReference type="ARBA" id="ARBA00022741"/>
    </source>
</evidence>
<evidence type="ECO:0000256" key="1">
    <source>
        <dbReference type="ARBA" id="ARBA00022448"/>
    </source>
</evidence>
<dbReference type="EMBL" id="CM000440">
    <property type="protein sequence ID" value="EDK89020.1"/>
    <property type="molecule type" value="Genomic_DNA"/>
</dbReference>
<dbReference type="PROSITE" id="PS00211">
    <property type="entry name" value="ABC_TRANSPORTER_1"/>
    <property type="match status" value="1"/>
</dbReference>
<name>A5TVU5_FUSNP</name>
<dbReference type="eggNOG" id="COG1121">
    <property type="taxonomic scope" value="Bacteria"/>
</dbReference>
<proteinExistence type="predicted"/>
<reference evidence="5" key="2">
    <citation type="submission" date="2007-05" db="EMBL/GenBank/DDBJ databases">
        <title>Genome sequence of Fusobacterium nucleatum subspecies polymorphum - a genetically tractable Fusobacterium.</title>
        <authorList>
            <person name="Karpathy S.E."/>
            <person name="Xiang Q."/>
            <person name="Gioia J."/>
            <person name="Jiang H."/>
            <person name="Liu Y."/>
            <person name="Petrosino J.F."/>
            <person name="Yerrapragada S."/>
            <person name="Fox G.E."/>
            <person name="Kinder Haake S."/>
            <person name="Weinstock G.M."/>
            <person name="Highlander S.K."/>
        </authorList>
    </citation>
    <scope>NUCLEOTIDE SEQUENCE [LARGE SCALE GENOMIC DNA]</scope>
    <source>
        <strain evidence="5">ATCC 10953</strain>
    </source>
</reference>
<dbReference type="InterPro" id="IPR017871">
    <property type="entry name" value="ABC_transporter-like_CS"/>
</dbReference>
<dbReference type="SUPFAM" id="SSF52540">
    <property type="entry name" value="P-loop containing nucleoside triphosphate hydrolases"/>
    <property type="match status" value="1"/>
</dbReference>
<dbReference type="CDD" id="cd03235">
    <property type="entry name" value="ABC_Metallic_Cations"/>
    <property type="match status" value="1"/>
</dbReference>
<dbReference type="PANTHER" id="PTHR42734">
    <property type="entry name" value="METAL TRANSPORT SYSTEM ATP-BINDING PROTEIN TM_0124-RELATED"/>
    <property type="match status" value="1"/>
</dbReference>
<dbReference type="GO" id="GO:0005524">
    <property type="term" value="F:ATP binding"/>
    <property type="evidence" value="ECO:0007669"/>
    <property type="project" value="UniProtKB-KW"/>
</dbReference>
<keyword evidence="3" id="KW-0067">ATP-binding</keyword>
<protein>
    <submittedName>
        <fullName evidence="5">Cation ABC superfamily ATP binding cassette transporter ABC protein</fullName>
    </submittedName>
</protein>
<dbReference type="PROSITE" id="PS50893">
    <property type="entry name" value="ABC_TRANSPORTER_2"/>
    <property type="match status" value="1"/>
</dbReference>
<gene>
    <name evidence="5" type="ORF">FNP_1234</name>
</gene>
<reference evidence="5" key="1">
    <citation type="submission" date="2006-07" db="EMBL/GenBank/DDBJ databases">
        <authorList>
            <person name="Qin X."/>
            <person name="Weinstock G.M."/>
        </authorList>
    </citation>
    <scope>NUCLEOTIDE SEQUENCE [LARGE SCALE GENOMIC DNA]</scope>
    <source>
        <strain evidence="5">ATCC 10953</strain>
    </source>
</reference>
<organism evidence="5">
    <name type="scientific">Fusobacterium polymorphum ATCC 10953</name>
    <dbReference type="NCBI Taxonomy" id="393480"/>
    <lineage>
        <taxon>Bacteria</taxon>
        <taxon>Fusobacteriati</taxon>
        <taxon>Fusobacteriota</taxon>
        <taxon>Fusobacteriia</taxon>
        <taxon>Fusobacteriales</taxon>
        <taxon>Fusobacteriaceae</taxon>
        <taxon>Fusobacterium</taxon>
    </lineage>
</organism>
<dbReference type="InterPro" id="IPR050153">
    <property type="entry name" value="Metal_Ion_Import_ABC"/>
</dbReference>